<reference evidence="1 2" key="1">
    <citation type="submission" date="2018-08" db="EMBL/GenBank/DDBJ databases">
        <title>Acidipila sp. 4G-K13, an acidobacterium isolated from forest soil.</title>
        <authorList>
            <person name="Gao Z.-H."/>
            <person name="Qiu L.-H."/>
        </authorList>
    </citation>
    <scope>NUCLEOTIDE SEQUENCE [LARGE SCALE GENOMIC DNA]</scope>
    <source>
        <strain evidence="1 2">4G-K13</strain>
    </source>
</reference>
<name>A0A372IPX0_9BACT</name>
<evidence type="ECO:0000313" key="1">
    <source>
        <dbReference type="EMBL" id="RFU16945.1"/>
    </source>
</evidence>
<dbReference type="InterPro" id="IPR000801">
    <property type="entry name" value="Esterase-like"/>
</dbReference>
<keyword evidence="2" id="KW-1185">Reference proteome</keyword>
<dbReference type="OrthoDB" id="9768282at2"/>
<dbReference type="SUPFAM" id="SSF53474">
    <property type="entry name" value="alpha/beta-Hydrolases"/>
    <property type="match status" value="1"/>
</dbReference>
<gene>
    <name evidence="1" type="ORF">D0Y96_09470</name>
</gene>
<protein>
    <submittedName>
        <fullName evidence="1">Enterochelin esterase</fullName>
    </submittedName>
</protein>
<dbReference type="AlphaFoldDB" id="A0A372IPX0"/>
<dbReference type="InterPro" id="IPR050583">
    <property type="entry name" value="Mycobacterial_A85_antigen"/>
</dbReference>
<dbReference type="PANTHER" id="PTHR48098">
    <property type="entry name" value="ENTEROCHELIN ESTERASE-RELATED"/>
    <property type="match status" value="1"/>
</dbReference>
<organism evidence="1 2">
    <name type="scientific">Paracidobacterium acidisoli</name>
    <dbReference type="NCBI Taxonomy" id="2303751"/>
    <lineage>
        <taxon>Bacteria</taxon>
        <taxon>Pseudomonadati</taxon>
        <taxon>Acidobacteriota</taxon>
        <taxon>Terriglobia</taxon>
        <taxon>Terriglobales</taxon>
        <taxon>Acidobacteriaceae</taxon>
        <taxon>Paracidobacterium</taxon>
    </lineage>
</organism>
<dbReference type="Proteomes" id="UP000264702">
    <property type="component" value="Unassembled WGS sequence"/>
</dbReference>
<sequence>MQIRRVFLPLVLAALTTLAGAQERHLFFRVSMGSASTQPVSGRLILFLSRGTGAHDIDINPFHPLETYVAAEEVPWLSPGGSVEIDTDGLVFPGEFSSLPRGDYQVQALLDVHHSYNYDGRSEGDLASSVVTLKDWTPGQGDEPSLKLDEKLPAAAPPKLPLTAEEESAARADTEAIDFPSTLLTRFSGRETRIRGWVILPPGYREHPQRRYPTVYWTHGFGGTLTYAKLTGWMIYRRMMQGKMPPMIWVMLDESLLTGTHEFADSVNNGPWGAALTKELIPALEAKYRMDARPSGRFLQGHSSGGWATLQLEVNYPKVFGGTWSTSPDPSDFHDFTGVDLYAPHANLYHRPDGTPYPLIRDHGQVEATMEQFARLERVLGDYGGQLASFEWVFSPRGADGRPLQMFNRDTGDIDPAVITYWRDHYDLAHIVAADHAARGPWLKGKIHVIVGTADTFYLDGAAHRFEAVLQSLGEQPHFTYREGRTHFDLYNEGSDRMAMFDTIAAQMYAIARPGRKTAHAAVQEAH</sequence>
<dbReference type="PANTHER" id="PTHR48098:SF3">
    <property type="entry name" value="IRON(III) ENTEROBACTIN ESTERASE"/>
    <property type="match status" value="1"/>
</dbReference>
<dbReference type="Pfam" id="PF00756">
    <property type="entry name" value="Esterase"/>
    <property type="match status" value="1"/>
</dbReference>
<accession>A0A372IPX0</accession>
<dbReference type="Gene3D" id="3.40.50.1820">
    <property type="entry name" value="alpha/beta hydrolase"/>
    <property type="match status" value="1"/>
</dbReference>
<dbReference type="InterPro" id="IPR029058">
    <property type="entry name" value="AB_hydrolase_fold"/>
</dbReference>
<comment type="caution">
    <text evidence="1">The sequence shown here is derived from an EMBL/GenBank/DDBJ whole genome shotgun (WGS) entry which is preliminary data.</text>
</comment>
<evidence type="ECO:0000313" key="2">
    <source>
        <dbReference type="Proteomes" id="UP000264702"/>
    </source>
</evidence>
<proteinExistence type="predicted"/>
<dbReference type="EMBL" id="QVQT01000003">
    <property type="protein sequence ID" value="RFU16945.1"/>
    <property type="molecule type" value="Genomic_DNA"/>
</dbReference>